<reference evidence="1 2" key="1">
    <citation type="submission" date="2024-02" db="EMBL/GenBank/DDBJ databases">
        <title>Identification of pathogenicity and growth-promoting function of Pseudomonas putida variant.</title>
        <authorList>
            <person name="Sun J."/>
        </authorList>
    </citation>
    <scope>NUCLEOTIDE SEQUENCE [LARGE SCALE GENOMIC DNA]</scope>
    <source>
        <strain evidence="1 2">A03</strain>
    </source>
</reference>
<keyword evidence="2" id="KW-1185">Reference proteome</keyword>
<gene>
    <name evidence="1" type="ORF">V7S98_00185</name>
</gene>
<dbReference type="RefSeq" id="WP_339597853.1">
    <property type="nucleotide sequence ID" value="NZ_JBBHLC010000001.1"/>
</dbReference>
<evidence type="ECO:0000313" key="2">
    <source>
        <dbReference type="Proteomes" id="UP001380290"/>
    </source>
</evidence>
<dbReference type="EMBL" id="JBBHLC010000001">
    <property type="protein sequence ID" value="MEJ5861649.1"/>
    <property type="molecule type" value="Genomic_DNA"/>
</dbReference>
<sequence length="246" mass="27464">MIVVCSGEGVSDLGACSNQLGVCQDASYKLGPLAIVVDSIIEEVLAYSPKETHPSAYRYYSETYLEVRLVQRKKERRGFVLAGRKHGIETGLFYSNAWMLGEIAKELEVAEDDSAIAVLFRDTDGGNSATRDLWLSKHKSMCEGFKRAEFTRGVPMVPRPKSEAWFLCAAKENPYQHCAVLEELSGNDKSPKAVKDQLEDVLGYKATAGNLLDWLENNPLRNAELASQMPSFSAFRERMEEVLQML</sequence>
<accession>A0ABU8QLW7</accession>
<comment type="caution">
    <text evidence="1">The sequence shown here is derived from an EMBL/GenBank/DDBJ whole genome shotgun (WGS) entry which is preliminary data.</text>
</comment>
<proteinExistence type="predicted"/>
<evidence type="ECO:0000313" key="1">
    <source>
        <dbReference type="EMBL" id="MEJ5861649.1"/>
    </source>
</evidence>
<protein>
    <submittedName>
        <fullName evidence="1">Uncharacterized protein</fullName>
    </submittedName>
</protein>
<dbReference type="Proteomes" id="UP001380290">
    <property type="component" value="Unassembled WGS sequence"/>
</dbReference>
<name>A0ABU8QLW7_9PSED</name>
<organism evidence="1 2">
    <name type="scientific">Pseudomonas farsensis</name>
    <dbReference type="NCBI Taxonomy" id="2745492"/>
    <lineage>
        <taxon>Bacteria</taxon>
        <taxon>Pseudomonadati</taxon>
        <taxon>Pseudomonadota</taxon>
        <taxon>Gammaproteobacteria</taxon>
        <taxon>Pseudomonadales</taxon>
        <taxon>Pseudomonadaceae</taxon>
        <taxon>Pseudomonas</taxon>
    </lineage>
</organism>